<dbReference type="InParanoid" id="L9JE92"/>
<organism evidence="2 3">
    <name type="scientific">Tupaia chinensis</name>
    <name type="common">Chinese tree shrew</name>
    <name type="synonym">Tupaia belangeri chinensis</name>
    <dbReference type="NCBI Taxonomy" id="246437"/>
    <lineage>
        <taxon>Eukaryota</taxon>
        <taxon>Metazoa</taxon>
        <taxon>Chordata</taxon>
        <taxon>Craniata</taxon>
        <taxon>Vertebrata</taxon>
        <taxon>Euteleostomi</taxon>
        <taxon>Mammalia</taxon>
        <taxon>Eutheria</taxon>
        <taxon>Euarchontoglires</taxon>
        <taxon>Scandentia</taxon>
        <taxon>Tupaiidae</taxon>
        <taxon>Tupaia</taxon>
    </lineage>
</organism>
<dbReference type="EMBL" id="KB321017">
    <property type="protein sequence ID" value="ELW48906.1"/>
    <property type="molecule type" value="Genomic_DNA"/>
</dbReference>
<dbReference type="Proteomes" id="UP000011518">
    <property type="component" value="Unassembled WGS sequence"/>
</dbReference>
<gene>
    <name evidence="2" type="ORF">TREES_T100014251</name>
</gene>
<feature type="region of interest" description="Disordered" evidence="1">
    <location>
        <begin position="239"/>
        <end position="279"/>
    </location>
</feature>
<accession>L9JE92</accession>
<name>L9JE92_TUPCH</name>
<keyword evidence="3" id="KW-1185">Reference proteome</keyword>
<sequence>MPYLPPGPGSRQRPSLHYAPGAAFWDQKTRAVASSLASHRPERTPICEEEVQPWAPQDLDGVSAARPESCFLGPTVSVTSVYRSGNRLRNQNPVPPLSQFAGDYDWVTTTTTINTTTTTINAITTTIITVNTVTTTIIVTIINTVTTTITIHTIATTITVMPLDLDVGDTEQQGLEQMKGFTMEGRNARAEGNGNTSDVTLAAAAAPANGRRSPAATSRSFREQSRKLLLDSALRLHEDPGNGDSCHHAVPSRIPPARAGAKGSEQDGEPPVLAWPGPGFPEMVSLLLD</sequence>
<reference evidence="3" key="1">
    <citation type="submission" date="2012-07" db="EMBL/GenBank/DDBJ databases">
        <title>Genome of the Chinese tree shrew, a rising model animal genetically related to primates.</title>
        <authorList>
            <person name="Zhang G."/>
            <person name="Fan Y."/>
            <person name="Yao Y."/>
            <person name="Huang Z."/>
        </authorList>
    </citation>
    <scope>NUCLEOTIDE SEQUENCE [LARGE SCALE GENOMIC DNA]</scope>
</reference>
<evidence type="ECO:0000313" key="3">
    <source>
        <dbReference type="Proteomes" id="UP000011518"/>
    </source>
</evidence>
<protein>
    <submittedName>
        <fullName evidence="2">Uncharacterized protein</fullName>
    </submittedName>
</protein>
<evidence type="ECO:0000313" key="2">
    <source>
        <dbReference type="EMBL" id="ELW48906.1"/>
    </source>
</evidence>
<dbReference type="AlphaFoldDB" id="L9JE92"/>
<reference evidence="3" key="2">
    <citation type="journal article" date="2013" name="Nat. Commun.">
        <title>Genome of the Chinese tree shrew.</title>
        <authorList>
            <person name="Fan Y."/>
            <person name="Huang Z.Y."/>
            <person name="Cao C.C."/>
            <person name="Chen C.S."/>
            <person name="Chen Y.X."/>
            <person name="Fan D.D."/>
            <person name="He J."/>
            <person name="Hou H.L."/>
            <person name="Hu L."/>
            <person name="Hu X.T."/>
            <person name="Jiang X.T."/>
            <person name="Lai R."/>
            <person name="Lang Y.S."/>
            <person name="Liang B."/>
            <person name="Liao S.G."/>
            <person name="Mu D."/>
            <person name="Ma Y.Y."/>
            <person name="Niu Y.Y."/>
            <person name="Sun X.Q."/>
            <person name="Xia J.Q."/>
            <person name="Xiao J."/>
            <person name="Xiong Z.Q."/>
            <person name="Xu L."/>
            <person name="Yang L."/>
            <person name="Zhang Y."/>
            <person name="Zhao W."/>
            <person name="Zhao X.D."/>
            <person name="Zheng Y.T."/>
            <person name="Zhou J.M."/>
            <person name="Zhu Y.B."/>
            <person name="Zhang G.J."/>
            <person name="Wang J."/>
            <person name="Yao Y.G."/>
        </authorList>
    </citation>
    <scope>NUCLEOTIDE SEQUENCE [LARGE SCALE GENOMIC DNA]</scope>
</reference>
<evidence type="ECO:0000256" key="1">
    <source>
        <dbReference type="SAM" id="MobiDB-lite"/>
    </source>
</evidence>
<proteinExistence type="predicted"/>